<comment type="subcellular location">
    <subcellularLocation>
        <location evidence="1">Cell membrane</location>
        <topology evidence="1">Single-pass type I membrane protein</topology>
    </subcellularLocation>
</comment>
<name>A0A7L4NQI2_9AVES</name>
<comment type="function">
    <text evidence="9">Essential fertilization factor required for male fertility. Part of a conserved trimeric sperm complex with the essential fertilization factors IZUMO1 and SPACA6 which bridges sperm and oocyte membranes during fertilization by binding to IZUMO1R/JUNO on the oocyte.</text>
</comment>
<keyword evidence="3 12" id="KW-0812">Transmembrane</keyword>
<keyword evidence="6 12" id="KW-0472">Membrane</keyword>
<feature type="chain" id="PRO_5029513609" description="Transmembrane protein 81" evidence="13">
    <location>
        <begin position="19"/>
        <end position="281"/>
    </location>
</feature>
<evidence type="ECO:0000256" key="6">
    <source>
        <dbReference type="ARBA" id="ARBA00023136"/>
    </source>
</evidence>
<keyword evidence="7" id="KW-1015">Disulfide bond</keyword>
<feature type="non-terminal residue" evidence="14">
    <location>
        <position position="281"/>
    </location>
</feature>
<dbReference type="GO" id="GO:0005886">
    <property type="term" value="C:plasma membrane"/>
    <property type="evidence" value="ECO:0007669"/>
    <property type="project" value="UniProtKB-SubCell"/>
</dbReference>
<dbReference type="PANTHER" id="PTHR35670:SF1">
    <property type="entry name" value="TRANSMEMBRANE PROTEIN 81"/>
    <property type="match status" value="1"/>
</dbReference>
<feature type="transmembrane region" description="Helical" evidence="12">
    <location>
        <begin position="250"/>
        <end position="275"/>
    </location>
</feature>
<evidence type="ECO:0000256" key="13">
    <source>
        <dbReference type="SAM" id="SignalP"/>
    </source>
</evidence>
<feature type="non-terminal residue" evidence="14">
    <location>
        <position position="1"/>
    </location>
</feature>
<dbReference type="Proteomes" id="UP000586704">
    <property type="component" value="Unassembled WGS sequence"/>
</dbReference>
<sequence length="281" mass="31510">VKTLGVILGLSLCSFCLLLKVPLGEITIPEELKTVVAKVIVNTTSCSVTCGLGVKVEELCEITPAGERKNCTLRRSSCLSPWLCGLRHFTIPLGQPFQGTCQTSDVVDFENGAYNYTWGFAPGLITTNDLLFKTFKHPYPYLRLSPAKEADAGTYRCDVLMLKTLKVVKRIYFGVKVIPNDMADLNFHRSLTWEQKLLEEQEEELENEENAENAETPETPEYSEYPENPENHTQVEVQQEEQQQFWQVELFIVCLIGVGSGVVGGVLVSTALYVLKVILRR</sequence>
<feature type="signal peptide" evidence="13">
    <location>
        <begin position="1"/>
        <end position="18"/>
    </location>
</feature>
<accession>A0A7L4NQI2</accession>
<evidence type="ECO:0000256" key="3">
    <source>
        <dbReference type="ARBA" id="ARBA00022692"/>
    </source>
</evidence>
<evidence type="ECO:0000313" key="14">
    <source>
        <dbReference type="EMBL" id="NXY92216.1"/>
    </source>
</evidence>
<evidence type="ECO:0000256" key="11">
    <source>
        <dbReference type="SAM" id="MobiDB-lite"/>
    </source>
</evidence>
<evidence type="ECO:0000256" key="2">
    <source>
        <dbReference type="ARBA" id="ARBA00022475"/>
    </source>
</evidence>
<keyword evidence="8" id="KW-0393">Immunoglobulin domain</keyword>
<evidence type="ECO:0000256" key="1">
    <source>
        <dbReference type="ARBA" id="ARBA00004251"/>
    </source>
</evidence>
<dbReference type="OrthoDB" id="9390762at2759"/>
<keyword evidence="2" id="KW-1003">Cell membrane</keyword>
<dbReference type="AlphaFoldDB" id="A0A7L4NQI2"/>
<comment type="caution">
    <text evidence="14">The sequence shown here is derived from an EMBL/GenBank/DDBJ whole genome shotgun (WGS) entry which is preliminary data.</text>
</comment>
<evidence type="ECO:0000256" key="5">
    <source>
        <dbReference type="ARBA" id="ARBA00022989"/>
    </source>
</evidence>
<organism evidence="14 15">
    <name type="scientific">Ceyx cyanopectus</name>
    <name type="common">Indigo-banded kingfisher</name>
    <dbReference type="NCBI Taxonomy" id="390723"/>
    <lineage>
        <taxon>Eukaryota</taxon>
        <taxon>Metazoa</taxon>
        <taxon>Chordata</taxon>
        <taxon>Craniata</taxon>
        <taxon>Vertebrata</taxon>
        <taxon>Euteleostomi</taxon>
        <taxon>Archelosauria</taxon>
        <taxon>Archosauria</taxon>
        <taxon>Dinosauria</taxon>
        <taxon>Saurischia</taxon>
        <taxon>Theropoda</taxon>
        <taxon>Coelurosauria</taxon>
        <taxon>Aves</taxon>
        <taxon>Neognathae</taxon>
        <taxon>Neoaves</taxon>
        <taxon>Telluraves</taxon>
        <taxon>Coraciimorphae</taxon>
        <taxon>Coraciiformes</taxon>
        <taxon>Alcedinidae</taxon>
        <taxon>Ceyx</taxon>
    </lineage>
</organism>
<evidence type="ECO:0000256" key="4">
    <source>
        <dbReference type="ARBA" id="ARBA00022729"/>
    </source>
</evidence>
<dbReference type="InterPro" id="IPR039293">
    <property type="entry name" value="TMEM81"/>
</dbReference>
<feature type="compositionally biased region" description="Low complexity" evidence="11">
    <location>
        <begin position="213"/>
        <end position="228"/>
    </location>
</feature>
<protein>
    <recommendedName>
        <fullName evidence="10">Transmembrane protein 81</fullName>
    </recommendedName>
</protein>
<evidence type="ECO:0000256" key="9">
    <source>
        <dbReference type="ARBA" id="ARBA00049937"/>
    </source>
</evidence>
<keyword evidence="4 13" id="KW-0732">Signal</keyword>
<evidence type="ECO:0000313" key="15">
    <source>
        <dbReference type="Proteomes" id="UP000586704"/>
    </source>
</evidence>
<dbReference type="EMBL" id="VYZU01365519">
    <property type="protein sequence ID" value="NXY92216.1"/>
    <property type="molecule type" value="Genomic_DNA"/>
</dbReference>
<gene>
    <name evidence="14" type="primary">Tmem81</name>
    <name evidence="14" type="ORF">CEYCYA_R09293</name>
</gene>
<feature type="compositionally biased region" description="Acidic residues" evidence="11">
    <location>
        <begin position="202"/>
        <end position="212"/>
    </location>
</feature>
<evidence type="ECO:0000256" key="8">
    <source>
        <dbReference type="ARBA" id="ARBA00023319"/>
    </source>
</evidence>
<keyword evidence="15" id="KW-1185">Reference proteome</keyword>
<feature type="region of interest" description="Disordered" evidence="11">
    <location>
        <begin position="202"/>
        <end position="238"/>
    </location>
</feature>
<dbReference type="PANTHER" id="PTHR35670">
    <property type="entry name" value="TRANSMEMBRANE PROTEIN 81"/>
    <property type="match status" value="1"/>
</dbReference>
<evidence type="ECO:0000256" key="10">
    <source>
        <dbReference type="ARBA" id="ARBA00050022"/>
    </source>
</evidence>
<reference evidence="14 15" key="1">
    <citation type="submission" date="2020-02" db="EMBL/GenBank/DDBJ databases">
        <title>Bird 10,000 Genomes (B10K) Project - Family phase.</title>
        <authorList>
            <person name="Zhang G."/>
        </authorList>
    </citation>
    <scope>NUCLEOTIDE SEQUENCE [LARGE SCALE GENOMIC DNA]</scope>
    <source>
        <strain evidence="14">B10K-DU-013-51</strain>
        <tissue evidence="14">Mixed tissue sample</tissue>
    </source>
</reference>
<proteinExistence type="predicted"/>
<keyword evidence="5 12" id="KW-1133">Transmembrane helix</keyword>
<evidence type="ECO:0000256" key="12">
    <source>
        <dbReference type="SAM" id="Phobius"/>
    </source>
</evidence>
<evidence type="ECO:0000256" key="7">
    <source>
        <dbReference type="ARBA" id="ARBA00023157"/>
    </source>
</evidence>